<dbReference type="RefSeq" id="WP_073103619.1">
    <property type="nucleotide sequence ID" value="NZ_FQXE01000006.1"/>
</dbReference>
<keyword evidence="7" id="KW-0547">Nucleotide-binding</keyword>
<organism evidence="22 23">
    <name type="scientific">Pollutimonas bauzanensis</name>
    <dbReference type="NCBI Taxonomy" id="658167"/>
    <lineage>
        <taxon>Bacteria</taxon>
        <taxon>Pseudomonadati</taxon>
        <taxon>Pseudomonadota</taxon>
        <taxon>Betaproteobacteria</taxon>
        <taxon>Burkholderiales</taxon>
        <taxon>Alcaligenaceae</taxon>
        <taxon>Pollutimonas</taxon>
    </lineage>
</organism>
<evidence type="ECO:0000256" key="4">
    <source>
        <dbReference type="ARBA" id="ARBA00022519"/>
    </source>
</evidence>
<dbReference type="InterPro" id="IPR003856">
    <property type="entry name" value="LPS_length_determ_N"/>
</dbReference>
<evidence type="ECO:0000256" key="12">
    <source>
        <dbReference type="ARBA" id="ARBA00023137"/>
    </source>
</evidence>
<comment type="catalytic activity">
    <reaction evidence="14">
        <text>L-tyrosyl-[protein] + ATP = O-phospho-L-tyrosyl-[protein] + ADP + H(+)</text>
        <dbReference type="Rhea" id="RHEA:10596"/>
        <dbReference type="Rhea" id="RHEA-COMP:10136"/>
        <dbReference type="Rhea" id="RHEA-COMP:20101"/>
        <dbReference type="ChEBI" id="CHEBI:15378"/>
        <dbReference type="ChEBI" id="CHEBI:30616"/>
        <dbReference type="ChEBI" id="CHEBI:46858"/>
        <dbReference type="ChEBI" id="CHEBI:61978"/>
        <dbReference type="ChEBI" id="CHEBI:456216"/>
    </reaction>
</comment>
<evidence type="ECO:0000256" key="16">
    <source>
        <dbReference type="ARBA" id="ARBA00067833"/>
    </source>
</evidence>
<reference evidence="22 23" key="1">
    <citation type="submission" date="2016-11" db="EMBL/GenBank/DDBJ databases">
        <authorList>
            <person name="Jaros S."/>
            <person name="Januszkiewicz K."/>
            <person name="Wedrychowicz H."/>
        </authorList>
    </citation>
    <scope>NUCLEOTIDE SEQUENCE [LARGE SCALE GENOMIC DNA]</scope>
    <source>
        <strain evidence="22 23">CGMCC 1.10190</strain>
    </source>
</reference>
<protein>
    <recommendedName>
        <fullName evidence="16">Putative tyrosine-protein kinase EpsB</fullName>
    </recommendedName>
    <alternativeName>
        <fullName evidence="17">EPS I polysaccharide export protein EpsB</fullName>
    </alternativeName>
</protein>
<dbReference type="GO" id="GO:0000271">
    <property type="term" value="P:polysaccharide biosynthetic process"/>
    <property type="evidence" value="ECO:0007669"/>
    <property type="project" value="UniProtKB-KW"/>
</dbReference>
<name>A0A1M5X4H8_9BURK</name>
<dbReference type="PANTHER" id="PTHR32309">
    <property type="entry name" value="TYROSINE-PROTEIN KINASE"/>
    <property type="match status" value="1"/>
</dbReference>
<evidence type="ECO:0000256" key="10">
    <source>
        <dbReference type="ARBA" id="ARBA00022989"/>
    </source>
</evidence>
<dbReference type="InterPro" id="IPR050445">
    <property type="entry name" value="Bact_polysacc_biosynth/exp"/>
</dbReference>
<keyword evidence="12" id="KW-0829">Tyrosine-protein kinase</keyword>
<dbReference type="Pfam" id="PF02706">
    <property type="entry name" value="Wzz"/>
    <property type="match status" value="1"/>
</dbReference>
<keyword evidence="10 18" id="KW-1133">Transmembrane helix</keyword>
<dbReference type="Pfam" id="PF13807">
    <property type="entry name" value="GNVR"/>
    <property type="match status" value="1"/>
</dbReference>
<evidence type="ECO:0000256" key="2">
    <source>
        <dbReference type="ARBA" id="ARBA00008883"/>
    </source>
</evidence>
<feature type="domain" description="Tyrosine-protein kinase G-rich" evidence="21">
    <location>
        <begin position="389"/>
        <end position="470"/>
    </location>
</feature>
<feature type="transmembrane region" description="Helical" evidence="18">
    <location>
        <begin position="35"/>
        <end position="54"/>
    </location>
</feature>
<evidence type="ECO:0000313" key="22">
    <source>
        <dbReference type="EMBL" id="SHH94719.1"/>
    </source>
</evidence>
<evidence type="ECO:0000256" key="14">
    <source>
        <dbReference type="ARBA" id="ARBA00053015"/>
    </source>
</evidence>
<dbReference type="InterPro" id="IPR025669">
    <property type="entry name" value="AAA_dom"/>
</dbReference>
<sequence>MNTSNDNTSPTLSELRDKDDIDFLGLLDVVLEARWLIVAVTLGTALLGGIYAFLSQPVYEADSLIQVEQSQGTSSNLLSEMSTLFDVQSPASAEIEILRSRLVVGHAVDNLQLYLSASPKYLPFIGSWLAGRATALSEPGFLGLGGYVSGTESIRLGQLDVPPALEGQTLALLATAGGYELLDADGLKLAEGKVGVPSDFKADGAPGRILVNELKGKPGAEFTLVRRSRLAMINGLQSGLVITEKGKQSGVLSITLAGTNPGKITRTLNAVGSAYVRQNVERKAAEAEKSLAFLDDFLPELKRKMDEAADKYTKFRDAHGTFDLGTEGSLSLNTSVGLQTQLFDLQQKRRELMAQYTAEHPSVRVIDQQIAAIKKEIDQLTGQIKKLPDMEQQLLNLLRDVKVNGELYVNLLNSAQQLRLVKEGKVGNVRVVDSAVAPETPIKPNRPMILTIAALFGLALGIGLALLRNMLRPGIKDPSDIESTLGLHVFATIPHSMPQTRLHALVSSRVKGSHVLAQASPRDPAVESLRSLRTALQFAMLDAANNIVLFTGPTPGIGKSFTSVNFAAVLGAGGKRVLLIDADLRKGYVNQYFGLERRNGLSELIAGGIPLEQALHKDVVPNVDFIATGVLPPNPAELLMSPAAASVLRGLAANYDMVLLDTSPVLAVSDAMVLAPHAGTVFLLARAGVSTLGELEESTKRLSQAGTQVKGVIFNDLAATSRRYGSKYGNYRYTNYEYEAERP</sequence>
<evidence type="ECO:0000256" key="17">
    <source>
        <dbReference type="ARBA" id="ARBA00081049"/>
    </source>
</evidence>
<keyword evidence="23" id="KW-1185">Reference proteome</keyword>
<feature type="domain" description="AAA" evidence="20">
    <location>
        <begin position="556"/>
        <end position="672"/>
    </location>
</feature>
<evidence type="ECO:0000256" key="15">
    <source>
        <dbReference type="ARBA" id="ARBA00054296"/>
    </source>
</evidence>
<dbReference type="Gene3D" id="3.40.50.300">
    <property type="entry name" value="P-loop containing nucleotide triphosphate hydrolases"/>
    <property type="match status" value="1"/>
</dbReference>
<keyword evidence="8 22" id="KW-0418">Kinase</keyword>
<keyword evidence="6 18" id="KW-0812">Transmembrane</keyword>
<evidence type="ECO:0000256" key="7">
    <source>
        <dbReference type="ARBA" id="ARBA00022741"/>
    </source>
</evidence>
<dbReference type="GO" id="GO:0042802">
    <property type="term" value="F:identical protein binding"/>
    <property type="evidence" value="ECO:0007669"/>
    <property type="project" value="UniProtKB-ARBA"/>
</dbReference>
<dbReference type="InterPro" id="IPR005702">
    <property type="entry name" value="Wzc-like_C"/>
</dbReference>
<gene>
    <name evidence="22" type="ORF">SAMN04488135_106143</name>
</gene>
<dbReference type="GO" id="GO:0005524">
    <property type="term" value="F:ATP binding"/>
    <property type="evidence" value="ECO:0007669"/>
    <property type="project" value="UniProtKB-KW"/>
</dbReference>
<dbReference type="GO" id="GO:0004713">
    <property type="term" value="F:protein tyrosine kinase activity"/>
    <property type="evidence" value="ECO:0007669"/>
    <property type="project" value="UniProtKB-KW"/>
</dbReference>
<dbReference type="InterPro" id="IPR027417">
    <property type="entry name" value="P-loop_NTPase"/>
</dbReference>
<evidence type="ECO:0000256" key="6">
    <source>
        <dbReference type="ARBA" id="ARBA00022692"/>
    </source>
</evidence>
<dbReference type="Proteomes" id="UP000184226">
    <property type="component" value="Unassembled WGS sequence"/>
</dbReference>
<evidence type="ECO:0000256" key="13">
    <source>
        <dbReference type="ARBA" id="ARBA00023169"/>
    </source>
</evidence>
<dbReference type="OrthoDB" id="9808257at2"/>
<dbReference type="SUPFAM" id="SSF52540">
    <property type="entry name" value="P-loop containing nucleoside triphosphate hydrolases"/>
    <property type="match status" value="1"/>
</dbReference>
<keyword evidence="3" id="KW-1003">Cell membrane</keyword>
<dbReference type="Pfam" id="PF23607">
    <property type="entry name" value="WZC_N"/>
    <property type="match status" value="1"/>
</dbReference>
<evidence type="ECO:0000259" key="21">
    <source>
        <dbReference type="Pfam" id="PF13807"/>
    </source>
</evidence>
<dbReference type="GO" id="GO:0005886">
    <property type="term" value="C:plasma membrane"/>
    <property type="evidence" value="ECO:0007669"/>
    <property type="project" value="UniProtKB-SubCell"/>
</dbReference>
<dbReference type="Pfam" id="PF13614">
    <property type="entry name" value="AAA_31"/>
    <property type="match status" value="1"/>
</dbReference>
<dbReference type="NCBIfam" id="TIGR01007">
    <property type="entry name" value="eps_fam"/>
    <property type="match status" value="1"/>
</dbReference>
<evidence type="ECO:0000259" key="19">
    <source>
        <dbReference type="Pfam" id="PF02706"/>
    </source>
</evidence>
<evidence type="ECO:0000259" key="20">
    <source>
        <dbReference type="Pfam" id="PF13614"/>
    </source>
</evidence>
<keyword evidence="11 18" id="KW-0472">Membrane</keyword>
<evidence type="ECO:0000256" key="3">
    <source>
        <dbReference type="ARBA" id="ARBA00022475"/>
    </source>
</evidence>
<proteinExistence type="inferred from homology"/>
<keyword evidence="13" id="KW-0270">Exopolysaccharide synthesis</keyword>
<dbReference type="InterPro" id="IPR032807">
    <property type="entry name" value="GNVR"/>
</dbReference>
<dbReference type="AlphaFoldDB" id="A0A1M5X4H8"/>
<dbReference type="NCBIfam" id="TIGR01005">
    <property type="entry name" value="eps_transp_fam"/>
    <property type="match status" value="1"/>
</dbReference>
<keyword evidence="9" id="KW-0067">ATP-binding</keyword>
<evidence type="ECO:0000256" key="8">
    <source>
        <dbReference type="ARBA" id="ARBA00022777"/>
    </source>
</evidence>
<feature type="transmembrane region" description="Helical" evidence="18">
    <location>
        <begin position="448"/>
        <end position="467"/>
    </location>
</feature>
<comment type="subcellular location">
    <subcellularLocation>
        <location evidence="1">Cell inner membrane</location>
        <topology evidence="1">Multi-pass membrane protein</topology>
    </subcellularLocation>
</comment>
<dbReference type="InterPro" id="IPR005700">
    <property type="entry name" value="EPS_ExoP-like"/>
</dbReference>
<dbReference type="FunFam" id="3.40.50.300:FF:000527">
    <property type="entry name" value="Tyrosine-protein kinase etk"/>
    <property type="match status" value="1"/>
</dbReference>
<accession>A0A1M5X4H8</accession>
<evidence type="ECO:0000256" key="1">
    <source>
        <dbReference type="ARBA" id="ARBA00004429"/>
    </source>
</evidence>
<evidence type="ECO:0000256" key="5">
    <source>
        <dbReference type="ARBA" id="ARBA00022679"/>
    </source>
</evidence>
<dbReference type="PANTHER" id="PTHR32309:SF32">
    <property type="entry name" value="TYROSINE-PROTEIN KINASE ETK-RELATED"/>
    <property type="match status" value="1"/>
</dbReference>
<comment type="function">
    <text evidence="15">Probably involved in polymerization and/or export of exopolysaccharide EPS I which functions as a virulence factor. May be involved in an ATP-dependent process in the pathway for EPS I production, possibly export of the trimeric repeat units across the inner membrane or their polymerization.</text>
</comment>
<evidence type="ECO:0000313" key="23">
    <source>
        <dbReference type="Proteomes" id="UP000184226"/>
    </source>
</evidence>
<dbReference type="STRING" id="658167.SAMN04488135_106143"/>
<evidence type="ECO:0000256" key="18">
    <source>
        <dbReference type="SAM" id="Phobius"/>
    </source>
</evidence>
<evidence type="ECO:0000256" key="9">
    <source>
        <dbReference type="ARBA" id="ARBA00022840"/>
    </source>
</evidence>
<comment type="similarity">
    <text evidence="2">Belongs to the etk/wzc family.</text>
</comment>
<evidence type="ECO:0000256" key="11">
    <source>
        <dbReference type="ARBA" id="ARBA00023136"/>
    </source>
</evidence>
<keyword evidence="5" id="KW-0808">Transferase</keyword>
<feature type="domain" description="Polysaccharide chain length determinant N-terminal" evidence="19">
    <location>
        <begin position="19"/>
        <end position="111"/>
    </location>
</feature>
<dbReference type="CDD" id="cd05387">
    <property type="entry name" value="BY-kinase"/>
    <property type="match status" value="1"/>
</dbReference>
<keyword evidence="4" id="KW-0997">Cell inner membrane</keyword>
<dbReference type="EMBL" id="FQXE01000006">
    <property type="protein sequence ID" value="SHH94719.1"/>
    <property type="molecule type" value="Genomic_DNA"/>
</dbReference>